<dbReference type="Proteomes" id="UP001470230">
    <property type="component" value="Unassembled WGS sequence"/>
</dbReference>
<keyword evidence="3" id="KW-1185">Reference proteome</keyword>
<dbReference type="EMBL" id="JAPFFF010000001">
    <property type="protein sequence ID" value="KAK8898961.1"/>
    <property type="molecule type" value="Genomic_DNA"/>
</dbReference>
<name>A0ABR2L6H8_9EUKA</name>
<evidence type="ECO:0000259" key="1">
    <source>
        <dbReference type="Pfam" id="PF07707"/>
    </source>
</evidence>
<sequence length="186" mass="22147">MYQTAKLDLIHQKYYLDYFYQLGNIDEYIRLLQDPSRDLSADVTFDQLSTIIKLKEESNKTVNSYDKSIKRIISYAASHFEDINKEKIKILDVDMLYEILNNDDLKISSEDSLLEFILSIYKEDPKYSILFELVLFNNTSQESFEKFINEIEFYDINTSTWHSICSKFNESTKIYNKIQKDTNHIH</sequence>
<feature type="domain" description="BACK" evidence="1">
    <location>
        <begin position="71"/>
        <end position="126"/>
    </location>
</feature>
<evidence type="ECO:0000313" key="2">
    <source>
        <dbReference type="EMBL" id="KAK8898961.1"/>
    </source>
</evidence>
<evidence type="ECO:0000313" key="3">
    <source>
        <dbReference type="Proteomes" id="UP001470230"/>
    </source>
</evidence>
<comment type="caution">
    <text evidence="2">The sequence shown here is derived from an EMBL/GenBank/DDBJ whole genome shotgun (WGS) entry which is preliminary data.</text>
</comment>
<organism evidence="2 3">
    <name type="scientific">Tritrichomonas musculus</name>
    <dbReference type="NCBI Taxonomy" id="1915356"/>
    <lineage>
        <taxon>Eukaryota</taxon>
        <taxon>Metamonada</taxon>
        <taxon>Parabasalia</taxon>
        <taxon>Tritrichomonadida</taxon>
        <taxon>Tritrichomonadidae</taxon>
        <taxon>Tritrichomonas</taxon>
    </lineage>
</organism>
<proteinExistence type="predicted"/>
<protein>
    <recommendedName>
        <fullName evidence="1">BACK domain-containing protein</fullName>
    </recommendedName>
</protein>
<accession>A0ABR2L6H8</accession>
<gene>
    <name evidence="2" type="ORF">M9Y10_001256</name>
</gene>
<dbReference type="InterPro" id="IPR011705">
    <property type="entry name" value="BACK"/>
</dbReference>
<reference evidence="2 3" key="1">
    <citation type="submission" date="2024-04" db="EMBL/GenBank/DDBJ databases">
        <title>Tritrichomonas musculus Genome.</title>
        <authorList>
            <person name="Alves-Ferreira E."/>
            <person name="Grigg M."/>
            <person name="Lorenzi H."/>
            <person name="Galac M."/>
        </authorList>
    </citation>
    <scope>NUCLEOTIDE SEQUENCE [LARGE SCALE GENOMIC DNA]</scope>
    <source>
        <strain evidence="2 3">EAF2021</strain>
    </source>
</reference>
<dbReference type="Gene3D" id="1.25.40.420">
    <property type="match status" value="1"/>
</dbReference>
<dbReference type="Pfam" id="PF07707">
    <property type="entry name" value="BACK"/>
    <property type="match status" value="1"/>
</dbReference>